<dbReference type="PANTHER" id="PTHR22901">
    <property type="entry name" value="SIALATE O-ACETYLESTERASE"/>
    <property type="match status" value="1"/>
</dbReference>
<gene>
    <name evidence="1" type="ORF">OS493_005051</name>
</gene>
<name>A0A9W9Z6I5_9CNID</name>
<dbReference type="SUPFAM" id="SSF52266">
    <property type="entry name" value="SGNH hydrolase"/>
    <property type="match status" value="1"/>
</dbReference>
<proteinExistence type="predicted"/>
<comment type="caution">
    <text evidence="1">The sequence shown here is derived from an EMBL/GenBank/DDBJ whole genome shotgun (WGS) entry which is preliminary data.</text>
</comment>
<reference evidence="1" key="1">
    <citation type="submission" date="2023-01" db="EMBL/GenBank/DDBJ databases">
        <title>Genome assembly of the deep-sea coral Lophelia pertusa.</title>
        <authorList>
            <person name="Herrera S."/>
            <person name="Cordes E."/>
        </authorList>
    </citation>
    <scope>NUCLEOTIDE SEQUENCE</scope>
    <source>
        <strain evidence="1">USNM1676648</strain>
        <tissue evidence="1">Polyp</tissue>
    </source>
</reference>
<dbReference type="GO" id="GO:0005975">
    <property type="term" value="P:carbohydrate metabolic process"/>
    <property type="evidence" value="ECO:0007669"/>
    <property type="project" value="TreeGrafter"/>
</dbReference>
<accession>A0A9W9Z6I5</accession>
<keyword evidence="2" id="KW-1185">Reference proteome</keyword>
<evidence type="ECO:0000313" key="2">
    <source>
        <dbReference type="Proteomes" id="UP001163046"/>
    </source>
</evidence>
<organism evidence="1 2">
    <name type="scientific">Desmophyllum pertusum</name>
    <dbReference type="NCBI Taxonomy" id="174260"/>
    <lineage>
        <taxon>Eukaryota</taxon>
        <taxon>Metazoa</taxon>
        <taxon>Cnidaria</taxon>
        <taxon>Anthozoa</taxon>
        <taxon>Hexacorallia</taxon>
        <taxon>Scleractinia</taxon>
        <taxon>Caryophylliina</taxon>
        <taxon>Caryophylliidae</taxon>
        <taxon>Desmophyllum</taxon>
    </lineage>
</organism>
<dbReference type="PANTHER" id="PTHR22901:SF0">
    <property type="entry name" value="SIALATE O-ACETYLESTERASE"/>
    <property type="match status" value="1"/>
</dbReference>
<sequence>MIDDWRSKWFYGTDKLTEPEFPFGFVQLSANGNDPVIADGFTVIRWAQTADYGYVPNLREQNVFMAVAMDLGNASSPYGSVHPNDKQDVGYRLALAGRAVAYGDLDVYYSGPIVTDVSLTWMANTTTWLATVKYQHESVGMGGIEVRSDHGFEYYCTTVDPTQSKITQAKIVSNGFNSLGLTGYCPMRYILKGIRYAWYTKPCEFKKCAVYSKENELPGPPFTWNAPVN</sequence>
<dbReference type="GO" id="GO:0001681">
    <property type="term" value="F:sialate O-acetylesterase activity"/>
    <property type="evidence" value="ECO:0007669"/>
    <property type="project" value="InterPro"/>
</dbReference>
<dbReference type="InterPro" id="IPR036514">
    <property type="entry name" value="SGNH_hydro_sf"/>
</dbReference>
<dbReference type="InterPro" id="IPR039329">
    <property type="entry name" value="SIAE"/>
</dbReference>
<dbReference type="Proteomes" id="UP001163046">
    <property type="component" value="Unassembled WGS sequence"/>
</dbReference>
<evidence type="ECO:0000313" key="1">
    <source>
        <dbReference type="EMBL" id="KAJ7374708.1"/>
    </source>
</evidence>
<protein>
    <submittedName>
        <fullName evidence="1">Uncharacterized protein</fullName>
    </submittedName>
</protein>
<dbReference type="OrthoDB" id="42638at2759"/>
<dbReference type="EMBL" id="MU826827">
    <property type="protein sequence ID" value="KAJ7374708.1"/>
    <property type="molecule type" value="Genomic_DNA"/>
</dbReference>
<dbReference type="AlphaFoldDB" id="A0A9W9Z6I5"/>
<dbReference type="Gene3D" id="3.40.50.1110">
    <property type="entry name" value="SGNH hydrolase"/>
    <property type="match status" value="1"/>
</dbReference>